<sequence>MKQHHVVAAIICHKNKYLCVQRGENKYPYVAFKYEFPGGKVEPGESNTVALRREIHEELQMDIQVGELFASVYYEYPDFAITMDSYLCTTKSPQLCLNEHIAYQWLRKEDLQTVSWAPADIPVVEKLMDVQRHDIEFTY</sequence>
<evidence type="ECO:0000256" key="2">
    <source>
        <dbReference type="ARBA" id="ARBA00005582"/>
    </source>
</evidence>
<dbReference type="PANTHER" id="PTHR47707">
    <property type="entry name" value="8-OXO-DGTP DIPHOSPHATASE"/>
    <property type="match status" value="1"/>
</dbReference>
<dbReference type="EMBL" id="AP019860">
    <property type="protein sequence ID" value="BBM83459.1"/>
    <property type="molecule type" value="Genomic_DNA"/>
</dbReference>
<dbReference type="InterPro" id="IPR015797">
    <property type="entry name" value="NUDIX_hydrolase-like_dom_sf"/>
</dbReference>
<dbReference type="GO" id="GO:0008413">
    <property type="term" value="F:8-oxo-7,8-dihydroguanosine triphosphate pyrophosphatase activity"/>
    <property type="evidence" value="ECO:0007669"/>
    <property type="project" value="TreeGrafter"/>
</dbReference>
<proteinExistence type="inferred from homology"/>
<evidence type="ECO:0000259" key="17">
    <source>
        <dbReference type="PROSITE" id="PS51462"/>
    </source>
</evidence>
<comment type="similarity">
    <text evidence="2">Belongs to the Nudix hydrolase family.</text>
</comment>
<evidence type="ECO:0000313" key="19">
    <source>
        <dbReference type="Proteomes" id="UP000326354"/>
    </source>
</evidence>
<protein>
    <recommendedName>
        <fullName evidence="13">8-oxo-dGTP diphosphatase</fullName>
        <ecNumber evidence="12">3.6.1.55</ecNumber>
    </recommendedName>
    <alternativeName>
        <fullName evidence="16">7,8-dihydro-8-oxoguanine-triphosphatase</fullName>
    </alternativeName>
    <alternativeName>
        <fullName evidence="15">Mutator protein MutT</fullName>
    </alternativeName>
    <alternativeName>
        <fullName evidence="14">dGTP pyrophosphohydrolase</fullName>
    </alternativeName>
</protein>
<accession>A0A5S9IKC1</accession>
<dbReference type="GO" id="GO:0006281">
    <property type="term" value="P:DNA repair"/>
    <property type="evidence" value="ECO:0007669"/>
    <property type="project" value="UniProtKB-KW"/>
</dbReference>
<dbReference type="Pfam" id="PF00293">
    <property type="entry name" value="NUDIX"/>
    <property type="match status" value="1"/>
</dbReference>
<evidence type="ECO:0000256" key="16">
    <source>
        <dbReference type="ARBA" id="ARBA00042798"/>
    </source>
</evidence>
<dbReference type="PANTHER" id="PTHR47707:SF1">
    <property type="entry name" value="NUDIX HYDROLASE FAMILY PROTEIN"/>
    <property type="match status" value="1"/>
</dbReference>
<evidence type="ECO:0000256" key="3">
    <source>
        <dbReference type="ARBA" id="ARBA00022457"/>
    </source>
</evidence>
<evidence type="ECO:0000256" key="11">
    <source>
        <dbReference type="ARBA" id="ARBA00036904"/>
    </source>
</evidence>
<dbReference type="GO" id="GO:0006260">
    <property type="term" value="P:DNA replication"/>
    <property type="evidence" value="ECO:0007669"/>
    <property type="project" value="UniProtKB-KW"/>
</dbReference>
<dbReference type="OrthoDB" id="9810648at2"/>
<organism evidence="18 19">
    <name type="scientific">Uabimicrobium amorphum</name>
    <dbReference type="NCBI Taxonomy" id="2596890"/>
    <lineage>
        <taxon>Bacteria</taxon>
        <taxon>Pseudomonadati</taxon>
        <taxon>Planctomycetota</taxon>
        <taxon>Candidatus Uabimicrobiia</taxon>
        <taxon>Candidatus Uabimicrobiales</taxon>
        <taxon>Candidatus Uabimicrobiaceae</taxon>
        <taxon>Candidatus Uabimicrobium</taxon>
    </lineage>
</organism>
<dbReference type="InterPro" id="IPR000086">
    <property type="entry name" value="NUDIX_hydrolase_dom"/>
</dbReference>
<dbReference type="CDD" id="cd03425">
    <property type="entry name" value="NUDIX_MutT_NudA_like"/>
    <property type="match status" value="1"/>
</dbReference>
<reference evidence="18 19" key="1">
    <citation type="submission" date="2019-08" db="EMBL/GenBank/DDBJ databases">
        <title>Complete genome sequence of Candidatus Uab amorphum.</title>
        <authorList>
            <person name="Shiratori T."/>
            <person name="Suzuki S."/>
            <person name="Kakizawa Y."/>
            <person name="Ishida K."/>
        </authorList>
    </citation>
    <scope>NUCLEOTIDE SEQUENCE [LARGE SCALE GENOMIC DNA]</scope>
    <source>
        <strain evidence="18 19">SRT547</strain>
    </source>
</reference>
<evidence type="ECO:0000256" key="4">
    <source>
        <dbReference type="ARBA" id="ARBA00022705"/>
    </source>
</evidence>
<dbReference type="GO" id="GO:0046872">
    <property type="term" value="F:metal ion binding"/>
    <property type="evidence" value="ECO:0007669"/>
    <property type="project" value="UniProtKB-KW"/>
</dbReference>
<keyword evidence="4" id="KW-0235">DNA replication</keyword>
<dbReference type="GO" id="GO:0035539">
    <property type="term" value="F:8-oxo-7,8-dihydrodeoxyguanosine triphosphate pyrophosphatase activity"/>
    <property type="evidence" value="ECO:0007669"/>
    <property type="project" value="UniProtKB-EC"/>
</dbReference>
<dbReference type="PROSITE" id="PS51462">
    <property type="entry name" value="NUDIX"/>
    <property type="match status" value="1"/>
</dbReference>
<dbReference type="GO" id="GO:0044716">
    <property type="term" value="F:8-oxo-GDP phosphatase activity"/>
    <property type="evidence" value="ECO:0007669"/>
    <property type="project" value="TreeGrafter"/>
</dbReference>
<keyword evidence="6" id="KW-0227">DNA damage</keyword>
<dbReference type="SUPFAM" id="SSF55811">
    <property type="entry name" value="Nudix"/>
    <property type="match status" value="1"/>
</dbReference>
<evidence type="ECO:0000256" key="13">
    <source>
        <dbReference type="ARBA" id="ARBA00040794"/>
    </source>
</evidence>
<dbReference type="EC" id="3.6.1.55" evidence="12"/>
<dbReference type="GO" id="GO:0044715">
    <property type="term" value="F:8-oxo-dGDP phosphatase activity"/>
    <property type="evidence" value="ECO:0007669"/>
    <property type="project" value="TreeGrafter"/>
</dbReference>
<evidence type="ECO:0000256" key="14">
    <source>
        <dbReference type="ARBA" id="ARBA00041592"/>
    </source>
</evidence>
<keyword evidence="8" id="KW-0460">Magnesium</keyword>
<comment type="catalytic activity">
    <reaction evidence="10">
        <text>8-oxo-dGTP + H2O = 8-oxo-dGMP + diphosphate + H(+)</text>
        <dbReference type="Rhea" id="RHEA:31575"/>
        <dbReference type="ChEBI" id="CHEBI:15377"/>
        <dbReference type="ChEBI" id="CHEBI:15378"/>
        <dbReference type="ChEBI" id="CHEBI:33019"/>
        <dbReference type="ChEBI" id="CHEBI:63224"/>
        <dbReference type="ChEBI" id="CHEBI:77896"/>
        <dbReference type="EC" id="3.6.1.55"/>
    </reaction>
</comment>
<keyword evidence="7" id="KW-0378">Hydrolase</keyword>
<dbReference type="RefSeq" id="WP_151967658.1">
    <property type="nucleotide sequence ID" value="NZ_AP019860.1"/>
</dbReference>
<feature type="domain" description="Nudix hydrolase" evidence="17">
    <location>
        <begin position="2"/>
        <end position="129"/>
    </location>
</feature>
<evidence type="ECO:0000256" key="15">
    <source>
        <dbReference type="ARBA" id="ARBA00041979"/>
    </source>
</evidence>
<evidence type="ECO:0000256" key="1">
    <source>
        <dbReference type="ARBA" id="ARBA00001946"/>
    </source>
</evidence>
<evidence type="ECO:0000256" key="7">
    <source>
        <dbReference type="ARBA" id="ARBA00022801"/>
    </source>
</evidence>
<evidence type="ECO:0000256" key="9">
    <source>
        <dbReference type="ARBA" id="ARBA00023204"/>
    </source>
</evidence>
<dbReference type="AlphaFoldDB" id="A0A5S9IKC1"/>
<evidence type="ECO:0000313" key="18">
    <source>
        <dbReference type="EMBL" id="BBM83459.1"/>
    </source>
</evidence>
<dbReference type="Gene3D" id="3.90.79.10">
    <property type="entry name" value="Nucleoside Triphosphate Pyrophosphohydrolase"/>
    <property type="match status" value="1"/>
</dbReference>
<keyword evidence="9" id="KW-0234">DNA repair</keyword>
<keyword evidence="19" id="KW-1185">Reference proteome</keyword>
<comment type="cofactor">
    <cofactor evidence="1">
        <name>Mg(2+)</name>
        <dbReference type="ChEBI" id="CHEBI:18420"/>
    </cofactor>
</comment>
<comment type="catalytic activity">
    <reaction evidence="11">
        <text>8-oxo-GTP + H2O = 8-oxo-GMP + diphosphate + H(+)</text>
        <dbReference type="Rhea" id="RHEA:67616"/>
        <dbReference type="ChEBI" id="CHEBI:15377"/>
        <dbReference type="ChEBI" id="CHEBI:15378"/>
        <dbReference type="ChEBI" id="CHEBI:33019"/>
        <dbReference type="ChEBI" id="CHEBI:143553"/>
        <dbReference type="ChEBI" id="CHEBI:145694"/>
    </reaction>
</comment>
<evidence type="ECO:0000256" key="5">
    <source>
        <dbReference type="ARBA" id="ARBA00022723"/>
    </source>
</evidence>
<dbReference type="Proteomes" id="UP000326354">
    <property type="component" value="Chromosome"/>
</dbReference>
<dbReference type="InterPro" id="IPR047127">
    <property type="entry name" value="MutT-like"/>
</dbReference>
<evidence type="ECO:0000256" key="12">
    <source>
        <dbReference type="ARBA" id="ARBA00038905"/>
    </source>
</evidence>
<keyword evidence="3" id="KW-0515">Mutator protein</keyword>
<keyword evidence="5" id="KW-0479">Metal-binding</keyword>
<evidence type="ECO:0000256" key="8">
    <source>
        <dbReference type="ARBA" id="ARBA00022842"/>
    </source>
</evidence>
<name>A0A5S9IKC1_UABAM</name>
<gene>
    <name evidence="18" type="ORF">UABAM_01811</name>
</gene>
<evidence type="ECO:0000256" key="6">
    <source>
        <dbReference type="ARBA" id="ARBA00022763"/>
    </source>
</evidence>
<evidence type="ECO:0000256" key="10">
    <source>
        <dbReference type="ARBA" id="ARBA00035861"/>
    </source>
</evidence>
<dbReference type="KEGG" id="uam:UABAM_01811"/>